<evidence type="ECO:0000313" key="3">
    <source>
        <dbReference type="Proteomes" id="UP000092460"/>
    </source>
</evidence>
<accession>A0A1B0BHA1</accession>
<dbReference type="Proteomes" id="UP000092460">
    <property type="component" value="Unassembled WGS sequence"/>
</dbReference>
<organism evidence="2 3">
    <name type="scientific">Glossina palpalis gambiensis</name>
    <dbReference type="NCBI Taxonomy" id="67801"/>
    <lineage>
        <taxon>Eukaryota</taxon>
        <taxon>Metazoa</taxon>
        <taxon>Ecdysozoa</taxon>
        <taxon>Arthropoda</taxon>
        <taxon>Hexapoda</taxon>
        <taxon>Insecta</taxon>
        <taxon>Pterygota</taxon>
        <taxon>Neoptera</taxon>
        <taxon>Endopterygota</taxon>
        <taxon>Diptera</taxon>
        <taxon>Brachycera</taxon>
        <taxon>Muscomorpha</taxon>
        <taxon>Hippoboscoidea</taxon>
        <taxon>Glossinidae</taxon>
        <taxon>Glossina</taxon>
    </lineage>
</organism>
<feature type="region of interest" description="Disordered" evidence="1">
    <location>
        <begin position="144"/>
        <end position="171"/>
    </location>
</feature>
<dbReference type="EnsemblMetazoa" id="GPPI030029-RA">
    <property type="protein sequence ID" value="GPPI030029-PA"/>
    <property type="gene ID" value="GPPI030029"/>
</dbReference>
<evidence type="ECO:0000256" key="1">
    <source>
        <dbReference type="SAM" id="MobiDB-lite"/>
    </source>
</evidence>
<evidence type="ECO:0000313" key="2">
    <source>
        <dbReference type="EnsemblMetazoa" id="GPPI030029-PA"/>
    </source>
</evidence>
<name>A0A1B0BHA1_9MUSC</name>
<dbReference type="AlphaFoldDB" id="A0A1B0BHA1"/>
<protein>
    <submittedName>
        <fullName evidence="2">Uncharacterized protein</fullName>
    </submittedName>
</protein>
<reference evidence="3" key="1">
    <citation type="submission" date="2015-01" db="EMBL/GenBank/DDBJ databases">
        <authorList>
            <person name="Aksoy S."/>
            <person name="Warren W."/>
            <person name="Wilson R.K."/>
        </authorList>
    </citation>
    <scope>NUCLEOTIDE SEQUENCE [LARGE SCALE GENOMIC DNA]</scope>
    <source>
        <strain evidence="3">IAEA</strain>
    </source>
</reference>
<proteinExistence type="predicted"/>
<keyword evidence="3" id="KW-1185">Reference proteome</keyword>
<dbReference type="EMBL" id="JXJN01014233">
    <property type="status" value="NOT_ANNOTATED_CDS"/>
    <property type="molecule type" value="Genomic_DNA"/>
</dbReference>
<sequence length="880" mass="99949">MCENKRESCVGLSLKNLCALVDNETSFWSKPTSQSWQAAKCLATESPRMTRQAGKQKLIPKHIIAEIICRPGPITIVRRSPRHCISVTRDINRKEIVVKVSQFDMFAKNYSTPSSDFRSLDHLNLTCSKTLLRRNSRFGSRALLRARRQRKSHTEGLRDRKEDPNDNCSSYKNQQSGLLKSLWEHNSLKGQTSEKIPEGDLKVVANNSNLEMNKTSPRGDEVLVDFEDCVDQLRKAKRDNFLRVAKYVKLCDSSKFSVYNNPNFEIPCNYKKSECIFNRSVATNYPSIGRTIETQTSFIKLTENENNQYTYCPGEERTIETQTSITQIAKNLITEDHQNKGKHYNKAFADVEYLENNRIKGTIEIEKRNESGEINISGQKRKISGCELEYRKFLITLTKRTHVDCITVSSESTTGFEEEEEEKLNFPNHPKLSKLFFCDKDLHNTSDQDSGINHSGNFNQSLPDYNSEMKVAKPADDYDKCKLGVEKQEKRFFHLGALSLNQSLFFEDYISNQGVQAEDDNIKITPSKKSLPKDFAPANIKSEDNAKVFSDAVADNVVPRARPNKKLKEVLANRVYSIISRNCRQQQQVQSEGQYPIRPLNKSHIAVNSMAGGDNKLNYTELNYAQIKVEIKKNTKKTCKQEEIAQLPTNAAAGGLLITGSPTPSNEDIVARGEETKEALLEALKNSVNIIRSEKNVKSSANSAKTNRTRRPLNVLEAVIRNESQTKNKKHRVKNEDKCKAVKTLVESIVVEPIPCISPRKIFQQQTGAARSEEPNISQGSRRKIEVSTNIPPKVRSGRSGFFSKREFSKMRPVSANNAIEFIEATLEKTQKLNKPVLINFQESPSVRSENEEMLARKRMQSKELHIFPIVTPLKRPKII</sequence>
<feature type="compositionally biased region" description="Basic and acidic residues" evidence="1">
    <location>
        <begin position="152"/>
        <end position="164"/>
    </location>
</feature>
<dbReference type="VEuPathDB" id="VectorBase:GPPI030029"/>
<reference evidence="2" key="2">
    <citation type="submission" date="2020-05" db="UniProtKB">
        <authorList>
            <consortium name="EnsemblMetazoa"/>
        </authorList>
    </citation>
    <scope>IDENTIFICATION</scope>
    <source>
        <strain evidence="2">IAEA</strain>
    </source>
</reference>